<proteinExistence type="predicted"/>
<feature type="region of interest" description="Disordered" evidence="1">
    <location>
        <begin position="1"/>
        <end position="28"/>
    </location>
</feature>
<dbReference type="Proteomes" id="UP000199529">
    <property type="component" value="Unassembled WGS sequence"/>
</dbReference>
<organism evidence="2 3">
    <name type="scientific">Saccharopolyspora shandongensis</name>
    <dbReference type="NCBI Taxonomy" id="418495"/>
    <lineage>
        <taxon>Bacteria</taxon>
        <taxon>Bacillati</taxon>
        <taxon>Actinomycetota</taxon>
        <taxon>Actinomycetes</taxon>
        <taxon>Pseudonocardiales</taxon>
        <taxon>Pseudonocardiaceae</taxon>
        <taxon>Saccharopolyspora</taxon>
    </lineage>
</organism>
<sequence>MEVKPVLVRTRPERADGPRHRRYPGASPSGATEVLRFGQRYADLCDRRLADRLILEDAAEESGELSVHERITCHFHRRWVHECISSPVHVIILTGHRWCRHCEAEASVAVDELTGSVAVTCTRCRRSPGTAATRQILRTCHASLVAARESRRAQAAEKRTTTAA</sequence>
<evidence type="ECO:0000313" key="2">
    <source>
        <dbReference type="EMBL" id="SDX57710.1"/>
    </source>
</evidence>
<dbReference type="AlphaFoldDB" id="A0A1H3CUH1"/>
<dbReference type="EMBL" id="FNOK01000012">
    <property type="protein sequence ID" value="SDX57710.1"/>
    <property type="molecule type" value="Genomic_DNA"/>
</dbReference>
<keyword evidence="3" id="KW-1185">Reference proteome</keyword>
<dbReference type="RefSeq" id="WP_245761163.1">
    <property type="nucleotide sequence ID" value="NZ_FNOK01000012.1"/>
</dbReference>
<gene>
    <name evidence="2" type="ORF">SAMN05216215_1012155</name>
</gene>
<evidence type="ECO:0000256" key="1">
    <source>
        <dbReference type="SAM" id="MobiDB-lite"/>
    </source>
</evidence>
<evidence type="ECO:0000313" key="3">
    <source>
        <dbReference type="Proteomes" id="UP000199529"/>
    </source>
</evidence>
<name>A0A1H3CUH1_9PSEU</name>
<protein>
    <submittedName>
        <fullName evidence="2">Uncharacterized protein</fullName>
    </submittedName>
</protein>
<accession>A0A1H3CUH1</accession>
<reference evidence="3" key="1">
    <citation type="submission" date="2016-10" db="EMBL/GenBank/DDBJ databases">
        <authorList>
            <person name="Varghese N."/>
            <person name="Submissions S."/>
        </authorList>
    </citation>
    <scope>NUCLEOTIDE SEQUENCE [LARGE SCALE GENOMIC DNA]</scope>
    <source>
        <strain evidence="3">CGMCC 4.3530</strain>
    </source>
</reference>